<organism evidence="1 2">
    <name type="scientific">Dendrobium catenatum</name>
    <dbReference type="NCBI Taxonomy" id="906689"/>
    <lineage>
        <taxon>Eukaryota</taxon>
        <taxon>Viridiplantae</taxon>
        <taxon>Streptophyta</taxon>
        <taxon>Embryophyta</taxon>
        <taxon>Tracheophyta</taxon>
        <taxon>Spermatophyta</taxon>
        <taxon>Magnoliopsida</taxon>
        <taxon>Liliopsida</taxon>
        <taxon>Asparagales</taxon>
        <taxon>Orchidaceae</taxon>
        <taxon>Epidendroideae</taxon>
        <taxon>Malaxideae</taxon>
        <taxon>Dendrobiinae</taxon>
        <taxon>Dendrobium</taxon>
    </lineage>
</organism>
<protein>
    <recommendedName>
        <fullName evidence="3">Disease resistance protein RPS2</fullName>
    </recommendedName>
</protein>
<name>A0A2I0VHG7_9ASPA</name>
<dbReference type="Gene3D" id="3.80.10.10">
    <property type="entry name" value="Ribonuclease Inhibitor"/>
    <property type="match status" value="1"/>
</dbReference>
<reference evidence="1 2" key="2">
    <citation type="journal article" date="2017" name="Nature">
        <title>The Apostasia genome and the evolution of orchids.</title>
        <authorList>
            <person name="Zhang G.Q."/>
            <person name="Liu K.W."/>
            <person name="Li Z."/>
            <person name="Lohaus R."/>
            <person name="Hsiao Y.Y."/>
            <person name="Niu S.C."/>
            <person name="Wang J.Y."/>
            <person name="Lin Y.C."/>
            <person name="Xu Q."/>
            <person name="Chen L.J."/>
            <person name="Yoshida K."/>
            <person name="Fujiwara S."/>
            <person name="Wang Z.W."/>
            <person name="Zhang Y.Q."/>
            <person name="Mitsuda N."/>
            <person name="Wang M."/>
            <person name="Liu G.H."/>
            <person name="Pecoraro L."/>
            <person name="Huang H.X."/>
            <person name="Xiao X.J."/>
            <person name="Lin M."/>
            <person name="Wu X.Y."/>
            <person name="Wu W.L."/>
            <person name="Chen Y.Y."/>
            <person name="Chang S.B."/>
            <person name="Sakamoto S."/>
            <person name="Ohme-Takagi M."/>
            <person name="Yagi M."/>
            <person name="Zeng S.J."/>
            <person name="Shen C.Y."/>
            <person name="Yeh C.M."/>
            <person name="Luo Y.B."/>
            <person name="Tsai W.C."/>
            <person name="Van de Peer Y."/>
            <person name="Liu Z.J."/>
        </authorList>
    </citation>
    <scope>NUCLEOTIDE SEQUENCE [LARGE SCALE GENOMIC DNA]</scope>
    <source>
        <tissue evidence="1">The whole plant</tissue>
    </source>
</reference>
<proteinExistence type="predicted"/>
<evidence type="ECO:0008006" key="3">
    <source>
        <dbReference type="Google" id="ProtNLM"/>
    </source>
</evidence>
<dbReference type="InterPro" id="IPR032675">
    <property type="entry name" value="LRR_dom_sf"/>
</dbReference>
<evidence type="ECO:0000313" key="2">
    <source>
        <dbReference type="Proteomes" id="UP000233837"/>
    </source>
</evidence>
<dbReference type="Proteomes" id="UP000233837">
    <property type="component" value="Unassembled WGS sequence"/>
</dbReference>
<dbReference type="AlphaFoldDB" id="A0A2I0VHG7"/>
<dbReference type="EMBL" id="KZ503563">
    <property type="protein sequence ID" value="PKU62868.1"/>
    <property type="molecule type" value="Genomic_DNA"/>
</dbReference>
<sequence>MKCPSFGEHFSHLTKLWFEGDILCPLLPPVGELAQLSDLSIVPVSSVKRIGHEFLGVGVCVWDGTHIKKLAFTNLKYLVLRDLSNLEEWTFNKEGEGFEQGRGMTQVLPQLDELLIDNCPRLQTLLECLEWSNMKIVHIEGAHNLREVQNLCNLKEELRLINNLTLERVSLIHELEVIVICDCPEVNFVENIDSPQQLELLDEFMEEIPEWLARLRDEQKSTNDDDFTFKCSNKKAHTRMLKRGLDWPIIQRIPQVSITTNRGSYFLRQTRNPFNCDTNINF</sequence>
<reference evidence="1 2" key="1">
    <citation type="journal article" date="2016" name="Sci. Rep.">
        <title>The Dendrobium catenatum Lindl. genome sequence provides insights into polysaccharide synthase, floral development and adaptive evolution.</title>
        <authorList>
            <person name="Zhang G.Q."/>
            <person name="Xu Q."/>
            <person name="Bian C."/>
            <person name="Tsai W.C."/>
            <person name="Yeh C.M."/>
            <person name="Liu K.W."/>
            <person name="Yoshida K."/>
            <person name="Zhang L.S."/>
            <person name="Chang S.B."/>
            <person name="Chen F."/>
            <person name="Shi Y."/>
            <person name="Su Y.Y."/>
            <person name="Zhang Y.Q."/>
            <person name="Chen L.J."/>
            <person name="Yin Y."/>
            <person name="Lin M."/>
            <person name="Huang H."/>
            <person name="Deng H."/>
            <person name="Wang Z.W."/>
            <person name="Zhu S.L."/>
            <person name="Zhao X."/>
            <person name="Deng C."/>
            <person name="Niu S.C."/>
            <person name="Huang J."/>
            <person name="Wang M."/>
            <person name="Liu G.H."/>
            <person name="Yang H.J."/>
            <person name="Xiao X.J."/>
            <person name="Hsiao Y.Y."/>
            <person name="Wu W.L."/>
            <person name="Chen Y.Y."/>
            <person name="Mitsuda N."/>
            <person name="Ohme-Takagi M."/>
            <person name="Luo Y.B."/>
            <person name="Van de Peer Y."/>
            <person name="Liu Z.J."/>
        </authorList>
    </citation>
    <scope>NUCLEOTIDE SEQUENCE [LARGE SCALE GENOMIC DNA]</scope>
    <source>
        <tissue evidence="1">The whole plant</tissue>
    </source>
</reference>
<accession>A0A2I0VHG7</accession>
<keyword evidence="2" id="KW-1185">Reference proteome</keyword>
<gene>
    <name evidence="1" type="ORF">MA16_Dca026836</name>
</gene>
<evidence type="ECO:0000313" key="1">
    <source>
        <dbReference type="EMBL" id="PKU62868.1"/>
    </source>
</evidence>